<evidence type="ECO:0000313" key="2">
    <source>
        <dbReference type="Proteomes" id="UP000886602"/>
    </source>
</evidence>
<protein>
    <submittedName>
        <fullName evidence="1">Uncharacterized protein</fullName>
    </submittedName>
</protein>
<proteinExistence type="predicted"/>
<name>A0A9D7FEB3_9RHOO</name>
<organism evidence="1 2">
    <name type="scientific">Candidatus Propionivibrio dominans</name>
    <dbReference type="NCBI Taxonomy" id="2954373"/>
    <lineage>
        <taxon>Bacteria</taxon>
        <taxon>Pseudomonadati</taxon>
        <taxon>Pseudomonadota</taxon>
        <taxon>Betaproteobacteria</taxon>
        <taxon>Rhodocyclales</taxon>
        <taxon>Rhodocyclaceae</taxon>
        <taxon>Propionivibrio</taxon>
    </lineage>
</organism>
<dbReference type="EMBL" id="JADJNC010000051">
    <property type="protein sequence ID" value="MBK7424793.1"/>
    <property type="molecule type" value="Genomic_DNA"/>
</dbReference>
<reference evidence="1" key="1">
    <citation type="submission" date="2020-10" db="EMBL/GenBank/DDBJ databases">
        <title>Connecting structure to function with the recovery of over 1000 high-quality activated sludge metagenome-assembled genomes encoding full-length rRNA genes using long-read sequencing.</title>
        <authorList>
            <person name="Singleton C.M."/>
            <person name="Petriglieri F."/>
            <person name="Kristensen J.M."/>
            <person name="Kirkegaard R.H."/>
            <person name="Michaelsen T.Y."/>
            <person name="Andersen M.H."/>
            <person name="Karst S.M."/>
            <person name="Dueholm M.S."/>
            <person name="Nielsen P.H."/>
            <person name="Albertsen M."/>
        </authorList>
    </citation>
    <scope>NUCLEOTIDE SEQUENCE</scope>
    <source>
        <strain evidence="1">EsbW_18-Q3-R4-48_MAXAC.044</strain>
    </source>
</reference>
<dbReference type="Proteomes" id="UP000886602">
    <property type="component" value="Unassembled WGS sequence"/>
</dbReference>
<gene>
    <name evidence="1" type="ORF">IPJ48_17870</name>
</gene>
<dbReference type="AlphaFoldDB" id="A0A9D7FEB3"/>
<evidence type="ECO:0000313" key="1">
    <source>
        <dbReference type="EMBL" id="MBK7424793.1"/>
    </source>
</evidence>
<sequence>MSAERNTLRALIEAFDDGLEIEVDRGSGWEPWQGNHYNKSWGFLIHYPGMKVGCQT</sequence>
<comment type="caution">
    <text evidence="1">The sequence shown here is derived from an EMBL/GenBank/DDBJ whole genome shotgun (WGS) entry which is preliminary data.</text>
</comment>
<accession>A0A9D7FEB3</accession>